<dbReference type="PANTHER" id="PTHR43308">
    <property type="entry name" value="OUTER MEMBRANE PROTEIN ALPHA-RELATED"/>
    <property type="match status" value="1"/>
</dbReference>
<dbReference type="InterPro" id="IPR007049">
    <property type="entry name" value="Carb-sel_porin_OprB"/>
</dbReference>
<feature type="signal peptide" evidence="2">
    <location>
        <begin position="1"/>
        <end position="34"/>
    </location>
</feature>
<evidence type="ECO:0000256" key="3">
    <source>
        <dbReference type="SAM" id="Coils"/>
    </source>
</evidence>
<dbReference type="Gene3D" id="2.40.160.180">
    <property type="entry name" value="Carbohydrate-selective porin OprB"/>
    <property type="match status" value="1"/>
</dbReference>
<protein>
    <submittedName>
        <fullName evidence="5">Cyanobacterial porin</fullName>
    </submittedName>
</protein>
<dbReference type="AlphaFoldDB" id="A0A2H6LJC7"/>
<organism evidence="5 6">
    <name type="scientific">Nostoc cycadae WK-1</name>
    <dbReference type="NCBI Taxonomy" id="1861711"/>
    <lineage>
        <taxon>Bacteria</taxon>
        <taxon>Bacillati</taxon>
        <taxon>Cyanobacteriota</taxon>
        <taxon>Cyanophyceae</taxon>
        <taxon>Nostocales</taxon>
        <taxon>Nostocaceae</taxon>
        <taxon>Nostoc</taxon>
    </lineage>
</organism>
<comment type="caution">
    <text evidence="5">The sequence shown here is derived from an EMBL/GenBank/DDBJ whole genome shotgun (WGS) entry which is preliminary data.</text>
</comment>
<dbReference type="EMBL" id="BDGE01000055">
    <property type="protein sequence ID" value="GBE93319.1"/>
    <property type="molecule type" value="Genomic_DNA"/>
</dbReference>
<evidence type="ECO:0000256" key="1">
    <source>
        <dbReference type="ARBA" id="ARBA00008769"/>
    </source>
</evidence>
<sequence>MSESKIMKNSFWNVLKVSPAVLAATLLAANSALAGEANEQITTVNQLSAQPDSMGQVTSVSQFSDVQPTDWAFQALQSLVERYGCIAGYPNGTYRGNRALTRYEFAAGLNACLDRVNELIATATADLVTKEDLATLQRLQEEFSAELATLRGRVDALEARTSELEANQFSTTTKLVGEAIFTVAAPFGGDRADTDTDRNNNRNLDSNVILADRVRLNLYTSFTGSDRLQTRLQARNLTQFGTSVTGTNMTRLGHDGDNSNEVEVDKLNYEFNLVSDAIRVKVDAFGAELWNNINVFNPDFRSSGTGALSRYGRFSPIYRASSPGGAGLTVTVNPKGPISLTGAYLAPNASDPSQGNGLFNGSNAYFGQIDFKPSKQINLGFAYSHTYQNDGADIDVNLFGSQGSSLSSRPFGNIGTTANNYSFMANFRPTDKIGVGGWVGYTDAQADAGTTSGDAEIWYWAANLSIKDLGREGNTLGIIFGQPPKVTDLNFGGRANTDRDTSYHLEGLYKIKVSDNILVTPGLLVVFNPEHNDNNDTIYVGTIRTTFSF</sequence>
<dbReference type="GO" id="GO:0016020">
    <property type="term" value="C:membrane"/>
    <property type="evidence" value="ECO:0007669"/>
    <property type="project" value="InterPro"/>
</dbReference>
<name>A0A2H6LJC7_9NOSO</name>
<dbReference type="GO" id="GO:0015288">
    <property type="term" value="F:porin activity"/>
    <property type="evidence" value="ECO:0007669"/>
    <property type="project" value="InterPro"/>
</dbReference>
<dbReference type="Proteomes" id="UP000236527">
    <property type="component" value="Unassembled WGS sequence"/>
</dbReference>
<dbReference type="Pfam" id="PF04966">
    <property type="entry name" value="OprB"/>
    <property type="match status" value="1"/>
</dbReference>
<evidence type="ECO:0000259" key="4">
    <source>
        <dbReference type="PROSITE" id="PS51272"/>
    </source>
</evidence>
<evidence type="ECO:0000256" key="2">
    <source>
        <dbReference type="RuleBase" id="RU363072"/>
    </source>
</evidence>
<keyword evidence="3" id="KW-0175">Coiled coil</keyword>
<feature type="coiled-coil region" evidence="3">
    <location>
        <begin position="140"/>
        <end position="167"/>
    </location>
</feature>
<dbReference type="InterPro" id="IPR051465">
    <property type="entry name" value="Cell_Envelope_Struct_Comp"/>
</dbReference>
<keyword evidence="6" id="KW-1185">Reference proteome</keyword>
<keyword evidence="2" id="KW-0732">Signal</keyword>
<dbReference type="InterPro" id="IPR001119">
    <property type="entry name" value="SLH_dom"/>
</dbReference>
<gene>
    <name evidence="5" type="ORF">NCWK1_3081</name>
</gene>
<dbReference type="InterPro" id="IPR038673">
    <property type="entry name" value="OprB_sf"/>
</dbReference>
<dbReference type="InterPro" id="IPR047684">
    <property type="entry name" value="Por_som-like"/>
</dbReference>
<reference evidence="6" key="1">
    <citation type="journal article" date="2018" name="Genome Announc.">
        <title>Draft Genome Sequence of the Nitrogen-Fixing and Hormogonia-Inducing Cyanobacterium Nostoc cycadae Strain WK-1, Isolated from the Coralloid Roots of Cycas revoluta.</title>
        <authorList>
            <person name="Kanesaki Y."/>
            <person name="Hirose M."/>
            <person name="Hirose Y."/>
            <person name="Fujisawa T."/>
            <person name="Nakamura Y."/>
            <person name="Watanabe S."/>
            <person name="Matsunaga S."/>
            <person name="Uchida H."/>
            <person name="Murakami A."/>
        </authorList>
    </citation>
    <scope>NUCLEOTIDE SEQUENCE [LARGE SCALE GENOMIC DNA]</scope>
    <source>
        <strain evidence="6">WK-1</strain>
    </source>
</reference>
<evidence type="ECO:0000313" key="5">
    <source>
        <dbReference type="EMBL" id="GBE93319.1"/>
    </source>
</evidence>
<feature type="domain" description="SLH" evidence="4">
    <location>
        <begin position="59"/>
        <end position="123"/>
    </location>
</feature>
<dbReference type="NCBIfam" id="NF033921">
    <property type="entry name" value="por_somb"/>
    <property type="match status" value="1"/>
</dbReference>
<comment type="similarity">
    <text evidence="1 2">Belongs to the OprB family.</text>
</comment>
<dbReference type="Pfam" id="PF00395">
    <property type="entry name" value="SLH"/>
    <property type="match status" value="1"/>
</dbReference>
<dbReference type="PANTHER" id="PTHR43308:SF1">
    <property type="entry name" value="OUTER MEMBRANE PROTEIN ALPHA"/>
    <property type="match status" value="1"/>
</dbReference>
<dbReference type="PROSITE" id="PS51272">
    <property type="entry name" value="SLH"/>
    <property type="match status" value="1"/>
</dbReference>
<accession>A0A2H6LJC7</accession>
<proteinExistence type="inferred from homology"/>
<dbReference type="GO" id="GO:0008643">
    <property type="term" value="P:carbohydrate transport"/>
    <property type="evidence" value="ECO:0007669"/>
    <property type="project" value="InterPro"/>
</dbReference>
<evidence type="ECO:0000313" key="6">
    <source>
        <dbReference type="Proteomes" id="UP000236527"/>
    </source>
</evidence>
<feature type="chain" id="PRO_5013985718" evidence="2">
    <location>
        <begin position="35"/>
        <end position="549"/>
    </location>
</feature>